<name>A0A316BLT9_PSESE</name>
<evidence type="ECO:0000313" key="1">
    <source>
        <dbReference type="EMBL" id="PWJ73841.1"/>
    </source>
</evidence>
<dbReference type="AlphaFoldDB" id="A0A316BLT9"/>
<dbReference type="OrthoDB" id="8121367at2"/>
<accession>A0A316BLT9</accession>
<dbReference type="EMBL" id="QGGG01000025">
    <property type="protein sequence ID" value="PWJ73841.1"/>
    <property type="molecule type" value="Genomic_DNA"/>
</dbReference>
<keyword evidence="2" id="KW-1185">Reference proteome</keyword>
<dbReference type="RefSeq" id="WP_109614807.1">
    <property type="nucleotide sequence ID" value="NZ_QGGG01000025.1"/>
</dbReference>
<dbReference type="Proteomes" id="UP000245396">
    <property type="component" value="Unassembled WGS sequence"/>
</dbReference>
<gene>
    <name evidence="1" type="ORF">C7441_12524</name>
</gene>
<proteinExistence type="predicted"/>
<organism evidence="1 2">
    <name type="scientific">Pseudaminobacter salicylatoxidans</name>
    <dbReference type="NCBI Taxonomy" id="93369"/>
    <lineage>
        <taxon>Bacteria</taxon>
        <taxon>Pseudomonadati</taxon>
        <taxon>Pseudomonadota</taxon>
        <taxon>Alphaproteobacteria</taxon>
        <taxon>Hyphomicrobiales</taxon>
        <taxon>Phyllobacteriaceae</taxon>
        <taxon>Pseudaminobacter</taxon>
    </lineage>
</organism>
<sequence>MARSAGEIVIDGRDLMESIRIGVRMPRLFGVRIWIATRLFELAGLVTGWNVVVEVEGDEE</sequence>
<evidence type="ECO:0000313" key="2">
    <source>
        <dbReference type="Proteomes" id="UP000245396"/>
    </source>
</evidence>
<comment type="caution">
    <text evidence="1">The sequence shown here is derived from an EMBL/GenBank/DDBJ whole genome shotgun (WGS) entry which is preliminary data.</text>
</comment>
<reference evidence="1 2" key="1">
    <citation type="submission" date="2018-05" db="EMBL/GenBank/DDBJ databases">
        <title>Genomic Encyclopedia of Type Strains, Phase IV (KMG-IV): sequencing the most valuable type-strain genomes for metagenomic binning, comparative biology and taxonomic classification.</title>
        <authorList>
            <person name="Goeker M."/>
        </authorList>
    </citation>
    <scope>NUCLEOTIDE SEQUENCE [LARGE SCALE GENOMIC DNA]</scope>
    <source>
        <strain evidence="1 2">DSM 6986</strain>
    </source>
</reference>
<protein>
    <submittedName>
        <fullName evidence="1">Uncharacterized protein</fullName>
    </submittedName>
</protein>